<organism evidence="1 2">
    <name type="scientific">Angomonas deanei</name>
    <dbReference type="NCBI Taxonomy" id="59799"/>
    <lineage>
        <taxon>Eukaryota</taxon>
        <taxon>Discoba</taxon>
        <taxon>Euglenozoa</taxon>
        <taxon>Kinetoplastea</taxon>
        <taxon>Metakinetoplastina</taxon>
        <taxon>Trypanosomatida</taxon>
        <taxon>Trypanosomatidae</taxon>
        <taxon>Strigomonadinae</taxon>
        <taxon>Angomonas</taxon>
    </lineage>
</organism>
<sequence length="496" mass="56245">MSSPLHINFHCSLVPPPVKEAMGAFDQHLERLFNVFTVHDRLLLRSITIPSYTPYFTGKLTPHDPTMLSPTQYTVQQVQKKYDAHCQRCSSDSFAIHLALTGTRDTHSHKEKTEGDKESLVPLFADTVVSSLRGATREGVRLVVEDFMKREQGNEKGRVVDKRLFIMKGVETEDGRCFKDFRTGTELMSYIERDLSGYLWGAQSTLIAGYPQGHVLSSSWDIKQTAKQESGAPVFTDKRRFLQFVNDEFTNKAEGNVDLPPVSHVRELADDAVPSFADTLRTTVAKMLRRIDLVLLLHNYATYDTVNFESNRVNVDGIVEKLQILSERSGATPHVTVVPQALGGYDLREYSNFVKEVHQQASGITNVKYAILLGLIPPLLPMHFCRMVLQLNLKVHRAIFDQLCDLKAHILQLREECLQTGCCREALVRFIEGVKQREEAMLDGFVREATKICKQVHHHNCQNKENPIDIIFFTFNYASSPTVGRVMHNLIADTRL</sequence>
<gene>
    <name evidence="1" type="ORF">ADEAN_000108300</name>
</gene>
<evidence type="ECO:0000313" key="2">
    <source>
        <dbReference type="Proteomes" id="UP000515908"/>
    </source>
</evidence>
<evidence type="ECO:0000313" key="1">
    <source>
        <dbReference type="EMBL" id="CAD2213640.1"/>
    </source>
</evidence>
<dbReference type="Proteomes" id="UP000515908">
    <property type="component" value="Chromosome 02"/>
</dbReference>
<dbReference type="AlphaFoldDB" id="A0A7G2C1P1"/>
<protein>
    <submittedName>
        <fullName evidence="1">Uncharacterized protein</fullName>
    </submittedName>
</protein>
<dbReference type="VEuPathDB" id="TriTrypDB:ADEAN_000108300"/>
<reference evidence="1 2" key="1">
    <citation type="submission" date="2020-08" db="EMBL/GenBank/DDBJ databases">
        <authorList>
            <person name="Newling K."/>
            <person name="Davey J."/>
            <person name="Forrester S."/>
        </authorList>
    </citation>
    <scope>NUCLEOTIDE SEQUENCE [LARGE SCALE GENOMIC DNA]</scope>
    <source>
        <strain evidence="2">Crithidia deanei Carvalho (ATCC PRA-265)</strain>
    </source>
</reference>
<keyword evidence="2" id="KW-1185">Reference proteome</keyword>
<proteinExistence type="predicted"/>
<name>A0A7G2C1P1_9TRYP</name>
<accession>A0A7G2C1P1</accession>
<dbReference type="EMBL" id="LR877146">
    <property type="protein sequence ID" value="CAD2213640.1"/>
    <property type="molecule type" value="Genomic_DNA"/>
</dbReference>